<dbReference type="Pfam" id="PF07714">
    <property type="entry name" value="PK_Tyr_Ser-Thr"/>
    <property type="match status" value="1"/>
</dbReference>
<dbReference type="InterPro" id="IPR008271">
    <property type="entry name" value="Ser/Thr_kinase_AS"/>
</dbReference>
<evidence type="ECO:0000256" key="4">
    <source>
        <dbReference type="ARBA" id="ARBA00022527"/>
    </source>
</evidence>
<keyword evidence="9 14" id="KW-0067">ATP-binding</keyword>
<dbReference type="FunFam" id="3.30.200.20:FF:000212">
    <property type="entry name" value="Proline-rich receptor-like protein kinase PERK8"/>
    <property type="match status" value="1"/>
</dbReference>
<dbReference type="PANTHER" id="PTHR47982">
    <property type="entry name" value="PROLINE-RICH RECEPTOR-LIKE PROTEIN KINASE PERK4"/>
    <property type="match status" value="1"/>
</dbReference>
<keyword evidence="3" id="KW-1003">Cell membrane</keyword>
<keyword evidence="4" id="KW-0723">Serine/threonine-protein kinase</keyword>
<evidence type="ECO:0000256" key="10">
    <source>
        <dbReference type="ARBA" id="ARBA00022989"/>
    </source>
</evidence>
<name>A0A834WNR9_9FABA</name>
<evidence type="ECO:0000256" key="6">
    <source>
        <dbReference type="ARBA" id="ARBA00022692"/>
    </source>
</evidence>
<dbReference type="PROSITE" id="PS50011">
    <property type="entry name" value="PROTEIN_KINASE_DOM"/>
    <property type="match status" value="1"/>
</dbReference>
<feature type="binding site" evidence="14">
    <location>
        <position position="461"/>
    </location>
    <ligand>
        <name>ATP</name>
        <dbReference type="ChEBI" id="CHEBI:30616"/>
    </ligand>
</feature>
<comment type="subcellular location">
    <subcellularLocation>
        <location evidence="1">Cell membrane</location>
        <topology evidence="1">Single-pass membrane protein</topology>
    </subcellularLocation>
</comment>
<dbReference type="CDD" id="cd14066">
    <property type="entry name" value="STKc_IRAK"/>
    <property type="match status" value="1"/>
</dbReference>
<comment type="catalytic activity">
    <reaction evidence="13">
        <text>L-seryl-[protein] + ATP = O-phospho-L-seryl-[protein] + ADP + H(+)</text>
        <dbReference type="Rhea" id="RHEA:17989"/>
        <dbReference type="Rhea" id="RHEA-COMP:9863"/>
        <dbReference type="Rhea" id="RHEA-COMP:11604"/>
        <dbReference type="ChEBI" id="CHEBI:15378"/>
        <dbReference type="ChEBI" id="CHEBI:29999"/>
        <dbReference type="ChEBI" id="CHEBI:30616"/>
        <dbReference type="ChEBI" id="CHEBI:83421"/>
        <dbReference type="ChEBI" id="CHEBI:456216"/>
        <dbReference type="EC" id="2.7.11.1"/>
    </reaction>
</comment>
<dbReference type="SUPFAM" id="SSF56112">
    <property type="entry name" value="Protein kinase-like (PK-like)"/>
    <property type="match status" value="1"/>
</dbReference>
<dbReference type="Proteomes" id="UP000634136">
    <property type="component" value="Unassembled WGS sequence"/>
</dbReference>
<feature type="compositionally biased region" description="Low complexity" evidence="15">
    <location>
        <begin position="201"/>
        <end position="212"/>
    </location>
</feature>
<feature type="transmembrane region" description="Helical" evidence="16">
    <location>
        <begin position="312"/>
        <end position="334"/>
    </location>
</feature>
<evidence type="ECO:0000259" key="17">
    <source>
        <dbReference type="PROSITE" id="PS50011"/>
    </source>
</evidence>
<dbReference type="PANTHER" id="PTHR47982:SF44">
    <property type="entry name" value="PROLINE-RICH RECEPTOR-LIKE PROTEIN KINASE PERK13-RELATED"/>
    <property type="match status" value="1"/>
</dbReference>
<evidence type="ECO:0000256" key="5">
    <source>
        <dbReference type="ARBA" id="ARBA00022679"/>
    </source>
</evidence>
<dbReference type="SMART" id="SM00220">
    <property type="entry name" value="S_TKc"/>
    <property type="match status" value="1"/>
</dbReference>
<evidence type="ECO:0000256" key="13">
    <source>
        <dbReference type="ARBA" id="ARBA00048679"/>
    </source>
</evidence>
<dbReference type="PROSITE" id="PS00107">
    <property type="entry name" value="PROTEIN_KINASE_ATP"/>
    <property type="match status" value="1"/>
</dbReference>
<dbReference type="Gene3D" id="3.30.200.20">
    <property type="entry name" value="Phosphorylase Kinase, domain 1"/>
    <property type="match status" value="1"/>
</dbReference>
<feature type="compositionally biased region" description="Pro residues" evidence="15">
    <location>
        <begin position="261"/>
        <end position="275"/>
    </location>
</feature>
<dbReference type="InterPro" id="IPR011009">
    <property type="entry name" value="Kinase-like_dom_sf"/>
</dbReference>
<dbReference type="InterPro" id="IPR017441">
    <property type="entry name" value="Protein_kinase_ATP_BS"/>
</dbReference>
<dbReference type="InterPro" id="IPR047117">
    <property type="entry name" value="PERK1-13-like"/>
</dbReference>
<dbReference type="FunFam" id="1.10.510.10:FF:000173">
    <property type="entry name" value="proline-rich receptor-like protein kinase PERK8"/>
    <property type="match status" value="1"/>
</dbReference>
<feature type="region of interest" description="Disordered" evidence="15">
    <location>
        <begin position="87"/>
        <end position="112"/>
    </location>
</feature>
<dbReference type="PROSITE" id="PS00108">
    <property type="entry name" value="PROTEIN_KINASE_ST"/>
    <property type="match status" value="1"/>
</dbReference>
<evidence type="ECO:0000256" key="2">
    <source>
        <dbReference type="ARBA" id="ARBA00012513"/>
    </source>
</evidence>
<organism evidence="18 19">
    <name type="scientific">Senna tora</name>
    <dbReference type="NCBI Taxonomy" id="362788"/>
    <lineage>
        <taxon>Eukaryota</taxon>
        <taxon>Viridiplantae</taxon>
        <taxon>Streptophyta</taxon>
        <taxon>Embryophyta</taxon>
        <taxon>Tracheophyta</taxon>
        <taxon>Spermatophyta</taxon>
        <taxon>Magnoliopsida</taxon>
        <taxon>eudicotyledons</taxon>
        <taxon>Gunneridae</taxon>
        <taxon>Pentapetalae</taxon>
        <taxon>rosids</taxon>
        <taxon>fabids</taxon>
        <taxon>Fabales</taxon>
        <taxon>Fabaceae</taxon>
        <taxon>Caesalpinioideae</taxon>
        <taxon>Cassia clade</taxon>
        <taxon>Senna</taxon>
    </lineage>
</organism>
<evidence type="ECO:0000256" key="14">
    <source>
        <dbReference type="PROSITE-ProRule" id="PRU10141"/>
    </source>
</evidence>
<keyword evidence="7 14" id="KW-0547">Nucleotide-binding</keyword>
<keyword evidence="6 16" id="KW-0812">Transmembrane</keyword>
<dbReference type="EC" id="2.7.11.1" evidence="2"/>
<dbReference type="GO" id="GO:0005886">
    <property type="term" value="C:plasma membrane"/>
    <property type="evidence" value="ECO:0007669"/>
    <property type="project" value="UniProtKB-SubCell"/>
</dbReference>
<evidence type="ECO:0000256" key="8">
    <source>
        <dbReference type="ARBA" id="ARBA00022777"/>
    </source>
</evidence>
<feature type="compositionally biased region" description="Low complexity" evidence="15">
    <location>
        <begin position="246"/>
        <end position="256"/>
    </location>
</feature>
<keyword evidence="11 16" id="KW-0472">Membrane</keyword>
<feature type="compositionally biased region" description="Polar residues" evidence="15">
    <location>
        <begin position="150"/>
        <end position="164"/>
    </location>
</feature>
<feature type="compositionally biased region" description="Low complexity" evidence="15">
    <location>
        <begin position="173"/>
        <end position="193"/>
    </location>
</feature>
<dbReference type="InterPro" id="IPR000719">
    <property type="entry name" value="Prot_kinase_dom"/>
</dbReference>
<keyword evidence="18" id="KW-0675">Receptor</keyword>
<sequence>MLAFSAVPFPFTVSPLLRLLALAAAGFKNTKALFPSLLLRSFKSRNLQSLENPVELLFLQLSFETSMTFFLDHPQYDPTGAPFHWSDSVSSDDNGEEMSRRSTKSFLTGGRRGEEPLNCGRIWPLRKSSKREDLICVGKFLIEESEMALPSSNNDFNSRPNGFSISKKESTDDAAPSPSSSSSSSSNTENSPPKISPIPSPSSQSNSTSPPSNSSPPTSPFPDGSSSPGNKTSGDSSPSPSPPPSTTLSPPNATSSWNTPSSPPRPAAWNPPSPPNSRGLDSGSTSNSNSSSRRSSSPSLSGGGGGNNSGKYVGYAMAGVLGLILVALFFVFMVKRKRKRRRVRAPPINPPRKPGRVSVPNFCSADCPLQQPVMANYAQECFYSPTATTPSPNYGSGSQIGAVQHLRGPDSGPWSAGQIIFSYEQILEITQGFSSENIIGEGGFGCVYKGWLSDGRAVAVKQLKAGSGQGEREFRAEVEIISRVHHRHLVSLVGFCTADHRRVLIYEFLPNKTLEHHLHAKGEQVLDWDKRMKIAIGSAKGLAYLHDDCNPKIIHRDIKSANILLDNAYDSKVADFGLARLADHENTHVSTRVMGTFGYLAPEYATSGKLTDRSDVFSFGVVLLELITGRKPVDQTRPVGEESLVEWARPLLRRAVETQDFSELVDERLNKQFVESEMCRMIDAAAACVRHSAPKRPRMVQVVRALDSQQEVTDLSNGVKYGQSTIYDSNQYKEEIMRFRKTAGGSFGESEFDLDSGEYTSSVESSGQHAWSKNCSSGEIESQAFYAKRSTERGQT</sequence>
<reference evidence="18" key="1">
    <citation type="submission" date="2020-09" db="EMBL/GenBank/DDBJ databases">
        <title>Genome-Enabled Discovery of Anthraquinone Biosynthesis in Senna tora.</title>
        <authorList>
            <person name="Kang S.-H."/>
            <person name="Pandey R.P."/>
            <person name="Lee C.-M."/>
            <person name="Sim J.-S."/>
            <person name="Jeong J.-T."/>
            <person name="Choi B.-S."/>
            <person name="Jung M."/>
            <person name="Ginzburg D."/>
            <person name="Zhao K."/>
            <person name="Won S.Y."/>
            <person name="Oh T.-J."/>
            <person name="Yu Y."/>
            <person name="Kim N.-H."/>
            <person name="Lee O.R."/>
            <person name="Lee T.-H."/>
            <person name="Bashyal P."/>
            <person name="Kim T.-S."/>
            <person name="Lee W.-H."/>
            <person name="Kawkins C."/>
            <person name="Kim C.-K."/>
            <person name="Kim J.S."/>
            <person name="Ahn B.O."/>
            <person name="Rhee S.Y."/>
            <person name="Sohng J.K."/>
        </authorList>
    </citation>
    <scope>NUCLEOTIDE SEQUENCE</scope>
    <source>
        <tissue evidence="18">Leaf</tissue>
    </source>
</reference>
<evidence type="ECO:0000256" key="15">
    <source>
        <dbReference type="SAM" id="MobiDB-lite"/>
    </source>
</evidence>
<evidence type="ECO:0000313" key="18">
    <source>
        <dbReference type="EMBL" id="KAF7829357.1"/>
    </source>
</evidence>
<feature type="domain" description="Protein kinase" evidence="17">
    <location>
        <begin position="433"/>
        <end position="712"/>
    </location>
</feature>
<keyword evidence="10 16" id="KW-1133">Transmembrane helix</keyword>
<keyword evidence="5" id="KW-0808">Transferase</keyword>
<dbReference type="GO" id="GO:0004674">
    <property type="term" value="F:protein serine/threonine kinase activity"/>
    <property type="evidence" value="ECO:0007669"/>
    <property type="project" value="UniProtKB-KW"/>
</dbReference>
<evidence type="ECO:0000256" key="3">
    <source>
        <dbReference type="ARBA" id="ARBA00022475"/>
    </source>
</evidence>
<dbReference type="OrthoDB" id="4062651at2759"/>
<dbReference type="AlphaFoldDB" id="A0A834WNR9"/>
<keyword evidence="19" id="KW-1185">Reference proteome</keyword>
<evidence type="ECO:0000256" key="11">
    <source>
        <dbReference type="ARBA" id="ARBA00023136"/>
    </source>
</evidence>
<evidence type="ECO:0000256" key="1">
    <source>
        <dbReference type="ARBA" id="ARBA00004162"/>
    </source>
</evidence>
<evidence type="ECO:0000256" key="7">
    <source>
        <dbReference type="ARBA" id="ARBA00022741"/>
    </source>
</evidence>
<protein>
    <recommendedName>
        <fullName evidence="2">non-specific serine/threonine protein kinase</fullName>
        <ecNumber evidence="2">2.7.11.1</ecNumber>
    </recommendedName>
</protein>
<comment type="caution">
    <text evidence="18">The sequence shown here is derived from an EMBL/GenBank/DDBJ whole genome shotgun (WGS) entry which is preliminary data.</text>
</comment>
<comment type="catalytic activity">
    <reaction evidence="12">
        <text>L-threonyl-[protein] + ATP = O-phospho-L-threonyl-[protein] + ADP + H(+)</text>
        <dbReference type="Rhea" id="RHEA:46608"/>
        <dbReference type="Rhea" id="RHEA-COMP:11060"/>
        <dbReference type="Rhea" id="RHEA-COMP:11605"/>
        <dbReference type="ChEBI" id="CHEBI:15378"/>
        <dbReference type="ChEBI" id="CHEBI:30013"/>
        <dbReference type="ChEBI" id="CHEBI:30616"/>
        <dbReference type="ChEBI" id="CHEBI:61977"/>
        <dbReference type="ChEBI" id="CHEBI:456216"/>
        <dbReference type="EC" id="2.7.11.1"/>
    </reaction>
</comment>
<evidence type="ECO:0000256" key="16">
    <source>
        <dbReference type="SAM" id="Phobius"/>
    </source>
</evidence>
<gene>
    <name evidence="18" type="ORF">G2W53_020521</name>
</gene>
<evidence type="ECO:0000256" key="12">
    <source>
        <dbReference type="ARBA" id="ARBA00047899"/>
    </source>
</evidence>
<feature type="region of interest" description="Disordered" evidence="15">
    <location>
        <begin position="149"/>
        <end position="305"/>
    </location>
</feature>
<feature type="compositionally biased region" description="Low complexity" evidence="15">
    <location>
        <begin position="276"/>
        <end position="300"/>
    </location>
</feature>
<keyword evidence="8 18" id="KW-0418">Kinase</keyword>
<dbReference type="InterPro" id="IPR001245">
    <property type="entry name" value="Ser-Thr/Tyr_kinase_cat_dom"/>
</dbReference>
<dbReference type="EMBL" id="JAAIUW010000006">
    <property type="protein sequence ID" value="KAF7829357.1"/>
    <property type="molecule type" value="Genomic_DNA"/>
</dbReference>
<evidence type="ECO:0000256" key="9">
    <source>
        <dbReference type="ARBA" id="ARBA00022840"/>
    </source>
</evidence>
<proteinExistence type="predicted"/>
<evidence type="ECO:0000313" key="19">
    <source>
        <dbReference type="Proteomes" id="UP000634136"/>
    </source>
</evidence>
<accession>A0A834WNR9</accession>
<dbReference type="Gene3D" id="1.10.510.10">
    <property type="entry name" value="Transferase(Phosphotransferase) domain 1"/>
    <property type="match status" value="1"/>
</dbReference>
<dbReference type="GO" id="GO:0005524">
    <property type="term" value="F:ATP binding"/>
    <property type="evidence" value="ECO:0007669"/>
    <property type="project" value="UniProtKB-UniRule"/>
</dbReference>